<evidence type="ECO:0000256" key="1">
    <source>
        <dbReference type="SAM" id="SignalP"/>
    </source>
</evidence>
<dbReference type="AlphaFoldDB" id="F4KK45"/>
<organism evidence="2 3">
    <name type="scientific">Porphyromonas asaccharolytica (strain ATCC 25260 / DSM 20707 / BCRC 10618 / CCUG 7834 / JCM 6326 / LMG 13178 / VPI 4198 / B440)</name>
    <name type="common">Bacteroides asaccharolyticus</name>
    <dbReference type="NCBI Taxonomy" id="879243"/>
    <lineage>
        <taxon>Bacteria</taxon>
        <taxon>Pseudomonadati</taxon>
        <taxon>Bacteroidota</taxon>
        <taxon>Bacteroidia</taxon>
        <taxon>Bacteroidales</taxon>
        <taxon>Porphyromonadaceae</taxon>
        <taxon>Porphyromonas</taxon>
    </lineage>
</organism>
<sequence>MRRLRYMLLSLMSLTMLVSCVHKDLCYINRKLCQVQVLFDWSETSRQAQSMRVFFYPIDGSAQEPIVYDLQGHSGGVVTLPTGEYHVVSYNTDTENVLYHYKMDSSGDLDLLLTTIPSAIARNFKISPKSGASNVYETPDWLCRGELSQPLVITPKECGSERIITITPEEALYYCDYEIRGVQNLRSTVTYPMVASLSNVSRGLWLRQGLCTDRNAQMTLEAKPSEGKVVGACYLFGIPDGQTQLLTLYVRTALGVQSRSFDVTEQIPKLDPKDHIIKIHLLIDTYWELPEPIGGSDGAFNPDVEGWDDEEQDIDL</sequence>
<protein>
    <recommendedName>
        <fullName evidence="4">Lipoprotein</fullName>
    </recommendedName>
</protein>
<evidence type="ECO:0008006" key="4">
    <source>
        <dbReference type="Google" id="ProtNLM"/>
    </source>
</evidence>
<evidence type="ECO:0000313" key="3">
    <source>
        <dbReference type="Proteomes" id="UP000006545"/>
    </source>
</evidence>
<reference evidence="3" key="1">
    <citation type="submission" date="2011-04" db="EMBL/GenBank/DDBJ databases">
        <title>The complete genome of Porphyromonas asaccharolytica DSM 20707.</title>
        <authorList>
            <person name="Lucas S."/>
            <person name="Han J."/>
            <person name="Lapidus A."/>
            <person name="Bruce D."/>
            <person name="Goodwin L."/>
            <person name="Pitluck S."/>
            <person name="Peters L."/>
            <person name="Kyrpides N."/>
            <person name="Mavromatis K."/>
            <person name="Ivanova N."/>
            <person name="Ovchinnikova G."/>
            <person name="Pagani I."/>
            <person name="Lu M."/>
            <person name="Detter J.C."/>
            <person name="Tapia R."/>
            <person name="Han C."/>
            <person name="Land M."/>
            <person name="Hauser L."/>
            <person name="Markowitz V."/>
            <person name="Cheng J.-F."/>
            <person name="Hugenholtz P."/>
            <person name="Woyke T."/>
            <person name="Wu D."/>
            <person name="Gronow S."/>
            <person name="Wellnitz S."/>
            <person name="Brambilla E."/>
            <person name="Klenk H.-P."/>
            <person name="Eisen J.A."/>
        </authorList>
    </citation>
    <scope>NUCLEOTIDE SEQUENCE [LARGE SCALE GENOMIC DNA]</scope>
    <source>
        <strain evidence="3">ATCC 25260 / DSM 20707 / VPI 4198</strain>
    </source>
</reference>
<dbReference type="HOGENOM" id="CLU_068434_0_0_10"/>
<dbReference type="EMBL" id="CP002689">
    <property type="protein sequence ID" value="AEE12770.1"/>
    <property type="molecule type" value="Genomic_DNA"/>
</dbReference>
<accession>F4KK45</accession>
<dbReference type="eggNOG" id="ENOG5033TA6">
    <property type="taxonomic scope" value="Bacteria"/>
</dbReference>
<gene>
    <name evidence="2" type="ordered locus">Poras_0826</name>
</gene>
<dbReference type="InterPro" id="IPR033410">
    <property type="entry name" value="DUF5119"/>
</dbReference>
<feature type="signal peptide" evidence="1">
    <location>
        <begin position="1"/>
        <end position="23"/>
    </location>
</feature>
<dbReference type="PROSITE" id="PS51257">
    <property type="entry name" value="PROKAR_LIPOPROTEIN"/>
    <property type="match status" value="1"/>
</dbReference>
<proteinExistence type="predicted"/>
<evidence type="ECO:0000313" key="2">
    <source>
        <dbReference type="EMBL" id="AEE12770.1"/>
    </source>
</evidence>
<dbReference type="KEGG" id="pah:Poras_0826"/>
<feature type="chain" id="PRO_5003316720" description="Lipoprotein" evidence="1">
    <location>
        <begin position="24"/>
        <end position="316"/>
    </location>
</feature>
<name>F4KK45_PORAD</name>
<keyword evidence="3" id="KW-1185">Reference proteome</keyword>
<dbReference type="OrthoDB" id="1100731at2"/>
<dbReference type="STRING" id="879243.Poras_0826"/>
<dbReference type="Proteomes" id="UP000006545">
    <property type="component" value="Chromosome"/>
</dbReference>
<dbReference type="Pfam" id="PF17145">
    <property type="entry name" value="DUF5119"/>
    <property type="match status" value="1"/>
</dbReference>
<keyword evidence="1" id="KW-0732">Signal</keyword>